<dbReference type="InterPro" id="IPR037523">
    <property type="entry name" value="VOC_core"/>
</dbReference>
<keyword evidence="3" id="KW-1185">Reference proteome</keyword>
<dbReference type="InterPro" id="IPR029068">
    <property type="entry name" value="Glyas_Bleomycin-R_OHBP_Dase"/>
</dbReference>
<dbReference type="Gene3D" id="3.10.180.10">
    <property type="entry name" value="2,3-Dihydroxybiphenyl 1,2-Dioxygenase, domain 1"/>
    <property type="match status" value="1"/>
</dbReference>
<dbReference type="PANTHER" id="PTHR39434:SF1">
    <property type="entry name" value="VOC DOMAIN-CONTAINING PROTEIN"/>
    <property type="match status" value="1"/>
</dbReference>
<dbReference type="PROSITE" id="PS51819">
    <property type="entry name" value="VOC"/>
    <property type="match status" value="1"/>
</dbReference>
<protein>
    <submittedName>
        <fullName evidence="2">VOC family protein</fullName>
    </submittedName>
</protein>
<dbReference type="RefSeq" id="WP_379043369.1">
    <property type="nucleotide sequence ID" value="NZ_JBHULZ010000008.1"/>
</dbReference>
<name>A0ABW5SDW4_9FLAO</name>
<accession>A0ABW5SDW4</accession>
<dbReference type="SUPFAM" id="SSF54593">
    <property type="entry name" value="Glyoxalase/Bleomycin resistance protein/Dihydroxybiphenyl dioxygenase"/>
    <property type="match status" value="1"/>
</dbReference>
<gene>
    <name evidence="2" type="ORF">ACFSQ0_01945</name>
</gene>
<dbReference type="Proteomes" id="UP001597357">
    <property type="component" value="Unassembled WGS sequence"/>
</dbReference>
<evidence type="ECO:0000259" key="1">
    <source>
        <dbReference type="PROSITE" id="PS51819"/>
    </source>
</evidence>
<feature type="domain" description="VOC" evidence="1">
    <location>
        <begin position="5"/>
        <end position="131"/>
    </location>
</feature>
<proteinExistence type="predicted"/>
<reference evidence="3" key="1">
    <citation type="journal article" date="2019" name="Int. J. Syst. Evol. Microbiol.">
        <title>The Global Catalogue of Microorganisms (GCM) 10K type strain sequencing project: providing services to taxonomists for standard genome sequencing and annotation.</title>
        <authorList>
            <consortium name="The Broad Institute Genomics Platform"/>
            <consortium name="The Broad Institute Genome Sequencing Center for Infectious Disease"/>
            <person name="Wu L."/>
            <person name="Ma J."/>
        </authorList>
    </citation>
    <scope>NUCLEOTIDE SEQUENCE [LARGE SCALE GENOMIC DNA]</scope>
    <source>
        <strain evidence="3">KCTC 42255</strain>
    </source>
</reference>
<evidence type="ECO:0000313" key="2">
    <source>
        <dbReference type="EMBL" id="MFD2696740.1"/>
    </source>
</evidence>
<organism evidence="2 3">
    <name type="scientific">Mesonia sediminis</name>
    <dbReference type="NCBI Taxonomy" id="1703946"/>
    <lineage>
        <taxon>Bacteria</taxon>
        <taxon>Pseudomonadati</taxon>
        <taxon>Bacteroidota</taxon>
        <taxon>Flavobacteriia</taxon>
        <taxon>Flavobacteriales</taxon>
        <taxon>Flavobacteriaceae</taxon>
        <taxon>Mesonia</taxon>
    </lineage>
</organism>
<dbReference type="EMBL" id="JBHULZ010000008">
    <property type="protein sequence ID" value="MFD2696740.1"/>
    <property type="molecule type" value="Genomic_DNA"/>
</dbReference>
<dbReference type="PANTHER" id="PTHR39434">
    <property type="match status" value="1"/>
</dbReference>
<sequence length="140" mass="16338">MKEVPLFHLAIPVKNLAESRFFYSQRLKLKEGRSSKHWIDYNFGGHQLVIHEAPQYEPPIFGNEVDAQKVPVPHFGLILDWFFFDEFSAQLNLENIDYIISPCIRFQNQPGEQKVLFFKDPSGNALEFKAYKNTNEIFTA</sequence>
<comment type="caution">
    <text evidence="2">The sequence shown here is derived from an EMBL/GenBank/DDBJ whole genome shotgun (WGS) entry which is preliminary data.</text>
</comment>
<evidence type="ECO:0000313" key="3">
    <source>
        <dbReference type="Proteomes" id="UP001597357"/>
    </source>
</evidence>